<sequence length="63" mass="6797">MAVATTPSEPLDETLELELLHVSPFNSPLMELRLLHVSPDGARAASCLPFQLAIDGALAEWNP</sequence>
<organism evidence="1 2">
    <name type="scientific">Prunus yedoensis var. nudiflora</name>
    <dbReference type="NCBI Taxonomy" id="2094558"/>
    <lineage>
        <taxon>Eukaryota</taxon>
        <taxon>Viridiplantae</taxon>
        <taxon>Streptophyta</taxon>
        <taxon>Embryophyta</taxon>
        <taxon>Tracheophyta</taxon>
        <taxon>Spermatophyta</taxon>
        <taxon>Magnoliopsida</taxon>
        <taxon>eudicotyledons</taxon>
        <taxon>Gunneridae</taxon>
        <taxon>Pentapetalae</taxon>
        <taxon>rosids</taxon>
        <taxon>fabids</taxon>
        <taxon>Rosales</taxon>
        <taxon>Rosaceae</taxon>
        <taxon>Amygdaloideae</taxon>
        <taxon>Amygdaleae</taxon>
        <taxon>Prunus</taxon>
    </lineage>
</organism>
<gene>
    <name evidence="1" type="ORF">Pyn_18193</name>
</gene>
<dbReference type="Proteomes" id="UP000250321">
    <property type="component" value="Unassembled WGS sequence"/>
</dbReference>
<protein>
    <submittedName>
        <fullName evidence="1">Uncharacterized protein</fullName>
    </submittedName>
</protein>
<evidence type="ECO:0000313" key="1">
    <source>
        <dbReference type="EMBL" id="PQP99665.1"/>
    </source>
</evidence>
<comment type="caution">
    <text evidence="1">The sequence shown here is derived from an EMBL/GenBank/DDBJ whole genome shotgun (WGS) entry which is preliminary data.</text>
</comment>
<name>A0A314ZCS7_PRUYE</name>
<accession>A0A314ZCS7</accession>
<dbReference type="EMBL" id="PJQY01001787">
    <property type="protein sequence ID" value="PQP99665.1"/>
    <property type="molecule type" value="Genomic_DNA"/>
</dbReference>
<proteinExistence type="predicted"/>
<evidence type="ECO:0000313" key="2">
    <source>
        <dbReference type="Proteomes" id="UP000250321"/>
    </source>
</evidence>
<reference evidence="1 2" key="1">
    <citation type="submission" date="2018-02" db="EMBL/GenBank/DDBJ databases">
        <title>Draft genome of wild Prunus yedoensis var. nudiflora.</title>
        <authorList>
            <person name="Baek S."/>
            <person name="Kim J.-H."/>
            <person name="Choi K."/>
            <person name="Kim G.-B."/>
            <person name="Cho A."/>
            <person name="Jang H."/>
            <person name="Shin C.-H."/>
            <person name="Yu H.-J."/>
            <person name="Mun J.-H."/>
        </authorList>
    </citation>
    <scope>NUCLEOTIDE SEQUENCE [LARGE SCALE GENOMIC DNA]</scope>
    <source>
        <strain evidence="2">cv. Jeju island</strain>
        <tissue evidence="1">Leaf</tissue>
    </source>
</reference>
<dbReference type="AlphaFoldDB" id="A0A314ZCS7"/>
<keyword evidence="2" id="KW-1185">Reference proteome</keyword>